<keyword evidence="2" id="KW-0472">Membrane</keyword>
<feature type="region of interest" description="Disordered" evidence="1">
    <location>
        <begin position="1"/>
        <end position="27"/>
    </location>
</feature>
<evidence type="ECO:0000256" key="2">
    <source>
        <dbReference type="SAM" id="Phobius"/>
    </source>
</evidence>
<gene>
    <name evidence="3" type="ORF">FCC1311_102282</name>
</gene>
<feature type="transmembrane region" description="Helical" evidence="2">
    <location>
        <begin position="69"/>
        <end position="90"/>
    </location>
</feature>
<organism evidence="3 4">
    <name type="scientific">Hondaea fermentalgiana</name>
    <dbReference type="NCBI Taxonomy" id="2315210"/>
    <lineage>
        <taxon>Eukaryota</taxon>
        <taxon>Sar</taxon>
        <taxon>Stramenopiles</taxon>
        <taxon>Bigyra</taxon>
        <taxon>Labyrinthulomycetes</taxon>
        <taxon>Thraustochytrida</taxon>
        <taxon>Thraustochytriidae</taxon>
        <taxon>Hondaea</taxon>
    </lineage>
</organism>
<evidence type="ECO:0000256" key="1">
    <source>
        <dbReference type="SAM" id="MobiDB-lite"/>
    </source>
</evidence>
<name>A0A2R5GTW0_9STRA</name>
<dbReference type="Proteomes" id="UP000241890">
    <property type="component" value="Unassembled WGS sequence"/>
</dbReference>
<dbReference type="AlphaFoldDB" id="A0A2R5GTW0"/>
<dbReference type="EMBL" id="BEYU01000177">
    <property type="protein sequence ID" value="GBG34005.1"/>
    <property type="molecule type" value="Genomic_DNA"/>
</dbReference>
<sequence length="167" mass="18893">MKQRSGKRGWRQESERKGFAPVPSQGDDIVETISADDIRSKLSSVQGLEATREPQVLFKKTVYKVDVSLVYGLLLLVLALIDIFAVHSEWETEGVPANWHTALLYTHVVSFYMLATGFVVCNETHQEEYRKSAQISLLVNLTAFALRLHYELSFADFIPARYFPAAP</sequence>
<feature type="transmembrane region" description="Helical" evidence="2">
    <location>
        <begin position="102"/>
        <end position="121"/>
    </location>
</feature>
<keyword evidence="2" id="KW-0812">Transmembrane</keyword>
<dbReference type="InParanoid" id="A0A2R5GTW0"/>
<protein>
    <submittedName>
        <fullName evidence="3">Uncharacterized protein</fullName>
    </submittedName>
</protein>
<keyword evidence="2" id="KW-1133">Transmembrane helix</keyword>
<reference evidence="3 4" key="1">
    <citation type="submission" date="2017-12" db="EMBL/GenBank/DDBJ databases">
        <title>Sequencing, de novo assembly and annotation of complete genome of a new Thraustochytrid species, strain FCC1311.</title>
        <authorList>
            <person name="Sedici K."/>
            <person name="Godart F."/>
            <person name="Aiese Cigliano R."/>
            <person name="Sanseverino W."/>
            <person name="Barakat M."/>
            <person name="Ortet P."/>
            <person name="Marechal E."/>
            <person name="Cagnac O."/>
            <person name="Amato A."/>
        </authorList>
    </citation>
    <scope>NUCLEOTIDE SEQUENCE [LARGE SCALE GENOMIC DNA]</scope>
</reference>
<evidence type="ECO:0000313" key="4">
    <source>
        <dbReference type="Proteomes" id="UP000241890"/>
    </source>
</evidence>
<evidence type="ECO:0000313" key="3">
    <source>
        <dbReference type="EMBL" id="GBG34005.1"/>
    </source>
</evidence>
<keyword evidence="4" id="KW-1185">Reference proteome</keyword>
<accession>A0A2R5GTW0</accession>
<proteinExistence type="predicted"/>
<comment type="caution">
    <text evidence="3">The sequence shown here is derived from an EMBL/GenBank/DDBJ whole genome shotgun (WGS) entry which is preliminary data.</text>
</comment>